<comment type="caution">
    <text evidence="2">The sequence shown here is derived from an EMBL/GenBank/DDBJ whole genome shotgun (WGS) entry which is preliminary data.</text>
</comment>
<gene>
    <name evidence="2" type="ORF">SLS60_001193</name>
</gene>
<dbReference type="Proteomes" id="UP001521785">
    <property type="component" value="Unassembled WGS sequence"/>
</dbReference>
<dbReference type="Gene3D" id="1.10.510.10">
    <property type="entry name" value="Transferase(Phosphotransferase) domain 1"/>
    <property type="match status" value="1"/>
</dbReference>
<protein>
    <recommendedName>
        <fullName evidence="1">Protein kinase domain-containing protein</fullName>
    </recommendedName>
</protein>
<evidence type="ECO:0000259" key="1">
    <source>
        <dbReference type="PROSITE" id="PS50011"/>
    </source>
</evidence>
<dbReference type="PROSITE" id="PS50011">
    <property type="entry name" value="PROTEIN_KINASE_DOM"/>
    <property type="match status" value="1"/>
</dbReference>
<dbReference type="InterPro" id="IPR000719">
    <property type="entry name" value="Prot_kinase_dom"/>
</dbReference>
<dbReference type="CDD" id="cd00180">
    <property type="entry name" value="PKc"/>
    <property type="match status" value="1"/>
</dbReference>
<keyword evidence="3" id="KW-1185">Reference proteome</keyword>
<dbReference type="PANTHER" id="PTHR24359">
    <property type="entry name" value="SERINE/THREONINE-PROTEIN KINASE SBK1"/>
    <property type="match status" value="1"/>
</dbReference>
<dbReference type="Pfam" id="PF00069">
    <property type="entry name" value="Pkinase"/>
    <property type="match status" value="1"/>
</dbReference>
<evidence type="ECO:0000313" key="3">
    <source>
        <dbReference type="Proteomes" id="UP001521785"/>
    </source>
</evidence>
<name>A0ABR3S8E1_9PLEO</name>
<dbReference type="EMBL" id="JAKJXO020000001">
    <property type="protein sequence ID" value="KAL1612962.1"/>
    <property type="molecule type" value="Genomic_DNA"/>
</dbReference>
<organism evidence="2 3">
    <name type="scientific">Paraconiothyrium brasiliense</name>
    <dbReference type="NCBI Taxonomy" id="300254"/>
    <lineage>
        <taxon>Eukaryota</taxon>
        <taxon>Fungi</taxon>
        <taxon>Dikarya</taxon>
        <taxon>Ascomycota</taxon>
        <taxon>Pezizomycotina</taxon>
        <taxon>Dothideomycetes</taxon>
        <taxon>Pleosporomycetidae</taxon>
        <taxon>Pleosporales</taxon>
        <taxon>Massarineae</taxon>
        <taxon>Didymosphaeriaceae</taxon>
        <taxon>Paraconiothyrium</taxon>
    </lineage>
</organism>
<sequence>MRANNTNESMFSRLEKALVGCSLNNEQRFLPLDVLEKEITEDNVRSVLSKGVVVKAALSTKSLIRALPRTVEERARKVFAILLGVGEPDAIKKLLAEGLTDERLPVHLDKDGRTLVSRDGTVFRSLASIREERIVHFVERQWTVLAPSLDASGQHIEINRRCPLPFVETTPIGHGPTSAVHKSKLHPAHYCGPHLFANMEYVATKEMWKEDVFLQEKENLRTLALLKHDHLIRHMATFTKNTTHYVIFPWADGGTLADFWTFQNTCVRDRVLTIWCLRQMLGVAEAIEALHSVNCRHGDMKPENILHFTGPDGGRLVVSDVGVSRTHDKATRLRQVGTTTRATTPSYEAPETLASQFSPRARRYDVWSIGCIFLEFSLWILHDMASVDSFGYARHAPDYAFYLTNRETSTSRRRTEIHPVVTTALRLLRQDDRCKGGTIFEDVLTLIETRLLQVEVDQRATATEMVEQLRTIVQHADADPARLLNDVAPPEKLRFPKRAQTGGTTVSINGTIHE</sequence>
<dbReference type="SMART" id="SM00220">
    <property type="entry name" value="S_TKc"/>
    <property type="match status" value="1"/>
</dbReference>
<dbReference type="SUPFAM" id="SSF56112">
    <property type="entry name" value="Protein kinase-like (PK-like)"/>
    <property type="match status" value="1"/>
</dbReference>
<dbReference type="PANTHER" id="PTHR24359:SF1">
    <property type="entry name" value="INHIBITOR OF NUCLEAR FACTOR KAPPA-B KINASE EPSILON SUBUNIT HOMOLOG 1-RELATED"/>
    <property type="match status" value="1"/>
</dbReference>
<dbReference type="InterPro" id="IPR011009">
    <property type="entry name" value="Kinase-like_dom_sf"/>
</dbReference>
<accession>A0ABR3S8E1</accession>
<feature type="domain" description="Protein kinase" evidence="1">
    <location>
        <begin position="166"/>
        <end position="473"/>
    </location>
</feature>
<reference evidence="2 3" key="1">
    <citation type="submission" date="2024-02" db="EMBL/GenBank/DDBJ databases">
        <title>De novo assembly and annotation of 12 fungi associated with fruit tree decline syndrome in Ontario, Canada.</title>
        <authorList>
            <person name="Sulman M."/>
            <person name="Ellouze W."/>
            <person name="Ilyukhin E."/>
        </authorList>
    </citation>
    <scope>NUCLEOTIDE SEQUENCE [LARGE SCALE GENOMIC DNA]</scope>
    <source>
        <strain evidence="2 3">M42-189</strain>
    </source>
</reference>
<evidence type="ECO:0000313" key="2">
    <source>
        <dbReference type="EMBL" id="KAL1612962.1"/>
    </source>
</evidence>
<proteinExistence type="predicted"/>